<feature type="transmembrane region" description="Helical" evidence="1">
    <location>
        <begin position="204"/>
        <end position="224"/>
    </location>
</feature>
<dbReference type="PANTHER" id="PTHR41771">
    <property type="entry name" value="MEMBRANE PROTEIN-RELATED"/>
    <property type="match status" value="1"/>
</dbReference>
<feature type="transmembrane region" description="Helical" evidence="1">
    <location>
        <begin position="179"/>
        <end position="197"/>
    </location>
</feature>
<dbReference type="Pfam" id="PF07907">
    <property type="entry name" value="YibE_F"/>
    <property type="match status" value="1"/>
</dbReference>
<evidence type="ECO:0000313" key="2">
    <source>
        <dbReference type="EMBL" id="PPK47788.1"/>
    </source>
</evidence>
<keyword evidence="1" id="KW-0472">Membrane</keyword>
<feature type="transmembrane region" description="Helical" evidence="1">
    <location>
        <begin position="256"/>
        <end position="284"/>
    </location>
</feature>
<dbReference type="PANTHER" id="PTHR41771:SF1">
    <property type="entry name" value="MEMBRANE PROTEIN"/>
    <property type="match status" value="1"/>
</dbReference>
<sequence>MKSLKRYAGIIVVLVVSILIVATSKLIYQGGFLKDKARKNVTYEKAIVKSIDTEKVQKDEKLNYIEVGMQNITVELRSGEYRGQVFQIKNSISRLYNTKVEKDMEIVVAILKDKGQISDITIYSYKRSNVIYSLVGIFILTIIGIGRLKGVKSVVALIFTFVSIIFFMIPLMLRGVSPVVAAIGVAFMITFVTLYLLNGRSKKTYCAIIGTLMGIVAAGIISYVSGKFAHLSGLTMENTENMLYVAENSSLKLHGIMFAGILIASLGAVMDVAMSISSALYEIFSLNHKLSSKDLFKSGMNIGQDIIGTMSNTLILAFAGGSLSLIILIVSSNMASLQLLNLDIVGTEIIQGISGSIGVVLTVPFTAFICSLVYKKYPKSK</sequence>
<dbReference type="RefSeq" id="WP_104410243.1">
    <property type="nucleotide sequence ID" value="NZ_PTIS01000013.1"/>
</dbReference>
<dbReference type="OrthoDB" id="5753718at2"/>
<keyword evidence="1" id="KW-1133">Transmembrane helix</keyword>
<accession>A0A2S6FW68</accession>
<dbReference type="EMBL" id="PTIS01000013">
    <property type="protein sequence ID" value="PPK47788.1"/>
    <property type="molecule type" value="Genomic_DNA"/>
</dbReference>
<organism evidence="2 3">
    <name type="scientific">Clostridium algidicarnis DSM 15099</name>
    <dbReference type="NCBI Taxonomy" id="1121295"/>
    <lineage>
        <taxon>Bacteria</taxon>
        <taxon>Bacillati</taxon>
        <taxon>Bacillota</taxon>
        <taxon>Clostridia</taxon>
        <taxon>Eubacteriales</taxon>
        <taxon>Clostridiaceae</taxon>
        <taxon>Clostridium</taxon>
    </lineage>
</organism>
<dbReference type="InterPro" id="IPR012507">
    <property type="entry name" value="YibE_F"/>
</dbReference>
<dbReference type="AlphaFoldDB" id="A0A2S6FW68"/>
<reference evidence="2 3" key="1">
    <citation type="submission" date="2018-02" db="EMBL/GenBank/DDBJ databases">
        <title>Genomic Encyclopedia of Archaeal and Bacterial Type Strains, Phase II (KMG-II): from individual species to whole genera.</title>
        <authorList>
            <person name="Goeker M."/>
        </authorList>
    </citation>
    <scope>NUCLEOTIDE SEQUENCE [LARGE SCALE GENOMIC DNA]</scope>
    <source>
        <strain evidence="2 3">DSM 15099</strain>
    </source>
</reference>
<proteinExistence type="predicted"/>
<feature type="transmembrane region" description="Helical" evidence="1">
    <location>
        <begin position="305"/>
        <end position="329"/>
    </location>
</feature>
<feature type="transmembrane region" description="Helical" evidence="1">
    <location>
        <begin position="130"/>
        <end position="148"/>
    </location>
</feature>
<protein>
    <submittedName>
        <fullName evidence="2">Putative membrane protein</fullName>
    </submittedName>
</protein>
<keyword evidence="1" id="KW-0812">Transmembrane</keyword>
<evidence type="ECO:0000313" key="3">
    <source>
        <dbReference type="Proteomes" id="UP000239863"/>
    </source>
</evidence>
<name>A0A2S6FW68_9CLOT</name>
<comment type="caution">
    <text evidence="2">The sequence shown here is derived from an EMBL/GenBank/DDBJ whole genome shotgun (WGS) entry which is preliminary data.</text>
</comment>
<gene>
    <name evidence="2" type="ORF">BD821_1138</name>
</gene>
<feature type="transmembrane region" description="Helical" evidence="1">
    <location>
        <begin position="155"/>
        <end position="173"/>
    </location>
</feature>
<feature type="transmembrane region" description="Helical" evidence="1">
    <location>
        <begin position="7"/>
        <end position="28"/>
    </location>
</feature>
<evidence type="ECO:0000256" key="1">
    <source>
        <dbReference type="SAM" id="Phobius"/>
    </source>
</evidence>
<feature type="transmembrane region" description="Helical" evidence="1">
    <location>
        <begin position="349"/>
        <end position="374"/>
    </location>
</feature>
<dbReference type="Proteomes" id="UP000239863">
    <property type="component" value="Unassembled WGS sequence"/>
</dbReference>